<protein>
    <submittedName>
        <fullName evidence="2">Antibiotic biosynthesis monooxygenase</fullName>
    </submittedName>
</protein>
<sequence>MFIVTAEIQIKKGSEAEFKDWIGKSNAELAKFDGFVRRRLLESRTGKHVILIEFETKEQFESMHKTQEHFQIQSKGHSYMDGPPKPTFYEVVSQ</sequence>
<keyword evidence="3" id="KW-1185">Reference proteome</keyword>
<dbReference type="Gene3D" id="3.30.70.100">
    <property type="match status" value="1"/>
</dbReference>
<dbReference type="Proteomes" id="UP000196239">
    <property type="component" value="Chromosome 1"/>
</dbReference>
<keyword evidence="2" id="KW-0503">Monooxygenase</keyword>
<dbReference type="PROSITE" id="PS51725">
    <property type="entry name" value="ABM"/>
    <property type="match status" value="1"/>
</dbReference>
<dbReference type="AlphaFoldDB" id="A0A128A3Q4"/>
<proteinExistence type="predicted"/>
<evidence type="ECO:0000313" key="2">
    <source>
        <dbReference type="EMBL" id="CUR51968.1"/>
    </source>
</evidence>
<organism evidence="2 3">
    <name type="scientific">Nitrosotalea devaniterrae</name>
    <dbReference type="NCBI Taxonomy" id="1078905"/>
    <lineage>
        <taxon>Archaea</taxon>
        <taxon>Nitrososphaerota</taxon>
        <taxon>Nitrososphaeria</taxon>
        <taxon>Nitrosotaleales</taxon>
        <taxon>Nitrosotaleaceae</taxon>
        <taxon>Nitrosotalea</taxon>
    </lineage>
</organism>
<gene>
    <name evidence="2" type="ORF">NDEV_1203</name>
</gene>
<reference evidence="3" key="1">
    <citation type="submission" date="2015-10" db="EMBL/GenBank/DDBJ databases">
        <authorList>
            <person name="Lehtovirta-Morley L.E."/>
            <person name="Vieille C."/>
        </authorList>
    </citation>
    <scope>NUCLEOTIDE SEQUENCE [LARGE SCALE GENOMIC DNA]</scope>
</reference>
<feature type="domain" description="ABM" evidence="1">
    <location>
        <begin position="2"/>
        <end position="88"/>
    </location>
</feature>
<evidence type="ECO:0000313" key="3">
    <source>
        <dbReference type="Proteomes" id="UP000196239"/>
    </source>
</evidence>
<accession>A0A128A3Q4</accession>
<dbReference type="Pfam" id="PF03992">
    <property type="entry name" value="ABM"/>
    <property type="match status" value="1"/>
</dbReference>
<dbReference type="KEGG" id="ndv:NDEV_1203"/>
<evidence type="ECO:0000259" key="1">
    <source>
        <dbReference type="PROSITE" id="PS51725"/>
    </source>
</evidence>
<name>A0A128A3Q4_9ARCH</name>
<dbReference type="InterPro" id="IPR007138">
    <property type="entry name" value="ABM_dom"/>
</dbReference>
<dbReference type="EMBL" id="LN890280">
    <property type="protein sequence ID" value="CUR51968.1"/>
    <property type="molecule type" value="Genomic_DNA"/>
</dbReference>
<dbReference type="SUPFAM" id="SSF54909">
    <property type="entry name" value="Dimeric alpha+beta barrel"/>
    <property type="match status" value="1"/>
</dbReference>
<keyword evidence="2" id="KW-0560">Oxidoreductase</keyword>
<dbReference type="GO" id="GO:0004497">
    <property type="term" value="F:monooxygenase activity"/>
    <property type="evidence" value="ECO:0007669"/>
    <property type="project" value="UniProtKB-KW"/>
</dbReference>
<dbReference type="InterPro" id="IPR011008">
    <property type="entry name" value="Dimeric_a/b-barrel"/>
</dbReference>